<accession>A0A9X9S3Z4</accession>
<dbReference type="GO" id="GO:0003700">
    <property type="term" value="F:DNA-binding transcription factor activity"/>
    <property type="evidence" value="ECO:0007669"/>
    <property type="project" value="InterPro"/>
</dbReference>
<name>A0A9X9S3Z4_METOG</name>
<evidence type="ECO:0000313" key="3">
    <source>
        <dbReference type="EMBL" id="WAI01063.1"/>
    </source>
</evidence>
<dbReference type="Gene3D" id="2.30.30.90">
    <property type="match status" value="1"/>
</dbReference>
<dbReference type="Pfam" id="PF04023">
    <property type="entry name" value="FeoA"/>
    <property type="match status" value="1"/>
</dbReference>
<evidence type="ECO:0000256" key="1">
    <source>
        <dbReference type="ARBA" id="ARBA00023004"/>
    </source>
</evidence>
<feature type="domain" description="Ferrous iron transporter FeoA-like" evidence="2">
    <location>
        <begin position="141"/>
        <end position="211"/>
    </location>
</feature>
<keyword evidence="1" id="KW-0408">Iron</keyword>
<dbReference type="Pfam" id="PF02742">
    <property type="entry name" value="Fe_dep_repr_C"/>
    <property type="match status" value="1"/>
</dbReference>
<evidence type="ECO:0000313" key="4">
    <source>
        <dbReference type="Proteomes" id="UP001163096"/>
    </source>
</evidence>
<dbReference type="PANTHER" id="PTHR33238:SF7">
    <property type="entry name" value="IRON-DEPENDENT TRANSCRIPTIONAL REGULATOR"/>
    <property type="match status" value="1"/>
</dbReference>
<reference evidence="3" key="1">
    <citation type="submission" date="2022-11" db="EMBL/GenBank/DDBJ databases">
        <title>Complete genome sequence of Methanogenium organophilum DSM 3596.</title>
        <authorList>
            <person name="Chen S.-C."/>
            <person name="Lai S.-J."/>
            <person name="You Y.-T."/>
        </authorList>
    </citation>
    <scope>NUCLEOTIDE SEQUENCE</scope>
    <source>
        <strain evidence="3">DSM 3596</strain>
    </source>
</reference>
<dbReference type="PANTHER" id="PTHR33238">
    <property type="entry name" value="IRON (METAL) DEPENDENT REPRESSOR, DTXR FAMILY"/>
    <property type="match status" value="1"/>
</dbReference>
<proteinExistence type="predicted"/>
<protein>
    <submittedName>
        <fullName evidence="3">Metal-dependent transcriptional regulator</fullName>
    </submittedName>
</protein>
<gene>
    <name evidence="3" type="ORF">OU421_11670</name>
</gene>
<dbReference type="InterPro" id="IPR050536">
    <property type="entry name" value="DtxR_MntR_Metal-Reg"/>
</dbReference>
<dbReference type="InterPro" id="IPR001367">
    <property type="entry name" value="Fe_dep_repressor"/>
</dbReference>
<dbReference type="KEGG" id="mou:OU421_11670"/>
<dbReference type="InterPro" id="IPR008988">
    <property type="entry name" value="Transcriptional_repressor_C"/>
</dbReference>
<dbReference type="GO" id="GO:0046983">
    <property type="term" value="F:protein dimerization activity"/>
    <property type="evidence" value="ECO:0007669"/>
    <property type="project" value="InterPro"/>
</dbReference>
<dbReference type="Proteomes" id="UP001163096">
    <property type="component" value="Chromosome"/>
</dbReference>
<dbReference type="SUPFAM" id="SSF50037">
    <property type="entry name" value="C-terminal domain of transcriptional repressors"/>
    <property type="match status" value="1"/>
</dbReference>
<dbReference type="GeneID" id="76835770"/>
<dbReference type="InterPro" id="IPR022689">
    <property type="entry name" value="Iron_dep_repressor"/>
</dbReference>
<evidence type="ECO:0000259" key="2">
    <source>
        <dbReference type="SMART" id="SM00899"/>
    </source>
</evidence>
<dbReference type="Gene3D" id="1.10.10.10">
    <property type="entry name" value="Winged helix-like DNA-binding domain superfamily/Winged helix DNA-binding domain"/>
    <property type="match status" value="1"/>
</dbReference>
<dbReference type="GO" id="GO:0046914">
    <property type="term" value="F:transition metal ion binding"/>
    <property type="evidence" value="ECO:0007669"/>
    <property type="project" value="InterPro"/>
</dbReference>
<dbReference type="EMBL" id="CP113361">
    <property type="protein sequence ID" value="WAI01063.1"/>
    <property type="molecule type" value="Genomic_DNA"/>
</dbReference>
<organism evidence="3 4">
    <name type="scientific">Methanogenium organophilum</name>
    <dbReference type="NCBI Taxonomy" id="2199"/>
    <lineage>
        <taxon>Archaea</taxon>
        <taxon>Methanobacteriati</taxon>
        <taxon>Methanobacteriota</taxon>
        <taxon>Stenosarchaea group</taxon>
        <taxon>Methanomicrobia</taxon>
        <taxon>Methanomicrobiales</taxon>
        <taxon>Methanomicrobiaceae</taxon>
        <taxon>Methanogenium</taxon>
    </lineage>
</organism>
<dbReference type="InterPro" id="IPR036388">
    <property type="entry name" value="WH-like_DNA-bd_sf"/>
</dbReference>
<dbReference type="SMART" id="SM00899">
    <property type="entry name" value="FeoA"/>
    <property type="match status" value="1"/>
</dbReference>
<dbReference type="InterPro" id="IPR036421">
    <property type="entry name" value="Fe_dep_repressor_sf"/>
</dbReference>
<dbReference type="InterPro" id="IPR038157">
    <property type="entry name" value="FeoA_core_dom"/>
</dbReference>
<dbReference type="InterPro" id="IPR007167">
    <property type="entry name" value="Fe-transptr_FeoA-like"/>
</dbReference>
<sequence>MQPSDHEDYLELILENRIESLEEDTLQLISQKCEKNIDVVLADFRLLEESGDIILGPGTAVRLTEQGQRTAECVLKKHKTLECFFTEMLGMDPDTASQQACRMEHEATDDTISRLNQYLSRPRRCRQERHRPCAQICEDLKPISSYQEKETVRVALIRGPRRLGRLNDIGVIPGEEITIQRKLANGSLVVTIKGSDVAISPEIAASVLVEPVE</sequence>
<dbReference type="SUPFAM" id="SSF47979">
    <property type="entry name" value="Iron-dependent repressor protein, dimerization domain"/>
    <property type="match status" value="1"/>
</dbReference>
<dbReference type="AlphaFoldDB" id="A0A9X9S3Z4"/>
<dbReference type="RefSeq" id="WP_268186277.1">
    <property type="nucleotide sequence ID" value="NZ_CP113361.1"/>
</dbReference>
<keyword evidence="4" id="KW-1185">Reference proteome</keyword>
<dbReference type="SMART" id="SM00529">
    <property type="entry name" value="HTH_DTXR"/>
    <property type="match status" value="1"/>
</dbReference>